<feature type="region of interest" description="Disordered" evidence="1">
    <location>
        <begin position="22"/>
        <end position="99"/>
    </location>
</feature>
<protein>
    <recommendedName>
        <fullName evidence="4">Ground-like domain-containing protein</fullName>
    </recommendedName>
</protein>
<dbReference type="OrthoDB" id="5873923at2759"/>
<organism evidence="2 3">
    <name type="scientific">Diploscapter pachys</name>
    <dbReference type="NCBI Taxonomy" id="2018661"/>
    <lineage>
        <taxon>Eukaryota</taxon>
        <taxon>Metazoa</taxon>
        <taxon>Ecdysozoa</taxon>
        <taxon>Nematoda</taxon>
        <taxon>Chromadorea</taxon>
        <taxon>Rhabditida</taxon>
        <taxon>Rhabditina</taxon>
        <taxon>Rhabditomorpha</taxon>
        <taxon>Rhabditoidea</taxon>
        <taxon>Rhabditidae</taxon>
        <taxon>Diploscapter</taxon>
    </lineage>
</organism>
<evidence type="ECO:0000256" key="1">
    <source>
        <dbReference type="SAM" id="MobiDB-lite"/>
    </source>
</evidence>
<dbReference type="AlphaFoldDB" id="A0A2A2KDF2"/>
<evidence type="ECO:0008006" key="4">
    <source>
        <dbReference type="Google" id="ProtNLM"/>
    </source>
</evidence>
<reference evidence="2 3" key="1">
    <citation type="journal article" date="2017" name="Curr. Biol.">
        <title>Genome architecture and evolution of a unichromosomal asexual nematode.</title>
        <authorList>
            <person name="Fradin H."/>
            <person name="Zegar C."/>
            <person name="Gutwein M."/>
            <person name="Lucas J."/>
            <person name="Kovtun M."/>
            <person name="Corcoran D."/>
            <person name="Baugh L.R."/>
            <person name="Kiontke K."/>
            <person name="Gunsalus K."/>
            <person name="Fitch D.H."/>
            <person name="Piano F."/>
        </authorList>
    </citation>
    <scope>NUCLEOTIDE SEQUENCE [LARGE SCALE GENOMIC DNA]</scope>
    <source>
        <strain evidence="2">PF1309</strain>
    </source>
</reference>
<dbReference type="STRING" id="2018661.A0A2A2KDF2"/>
<gene>
    <name evidence="2" type="ORF">WR25_16667</name>
</gene>
<feature type="compositionally biased region" description="Polar residues" evidence="1">
    <location>
        <begin position="47"/>
        <end position="57"/>
    </location>
</feature>
<evidence type="ECO:0000313" key="3">
    <source>
        <dbReference type="Proteomes" id="UP000218231"/>
    </source>
</evidence>
<comment type="caution">
    <text evidence="2">The sequence shown here is derived from an EMBL/GenBank/DDBJ whole genome shotgun (WGS) entry which is preliminary data.</text>
</comment>
<evidence type="ECO:0000313" key="2">
    <source>
        <dbReference type="EMBL" id="PAV71981.1"/>
    </source>
</evidence>
<feature type="compositionally biased region" description="Low complexity" evidence="1">
    <location>
        <begin position="82"/>
        <end position="93"/>
    </location>
</feature>
<keyword evidence="3" id="KW-1185">Reference proteome</keyword>
<proteinExistence type="predicted"/>
<feature type="compositionally biased region" description="Polar residues" evidence="1">
    <location>
        <begin position="64"/>
        <end position="77"/>
    </location>
</feature>
<name>A0A2A2KDF2_9BILA</name>
<feature type="compositionally biased region" description="Low complexity" evidence="1">
    <location>
        <begin position="22"/>
        <end position="46"/>
    </location>
</feature>
<dbReference type="EMBL" id="LIAE01008888">
    <property type="protein sequence ID" value="PAV71981.1"/>
    <property type="molecule type" value="Genomic_DNA"/>
</dbReference>
<dbReference type="Proteomes" id="UP000218231">
    <property type="component" value="Unassembled WGS sequence"/>
</dbReference>
<sequence length="163" mass="17331">MIFFPTMGGGSSCCCGCSQPQPSYAGSAPSSSSYGVSGPAPYSSGPQVQVSASSYSPQGPPPSNVQYNQNPPGTSYQADEVLQSSSSLSNSDKLISEPESTRVFRANQVDTQLPIQESTASPLSFNDQFDLAKTGFTYLVSTTEHCEAQRGNVICFIYKRNLE</sequence>
<accession>A0A2A2KDF2</accession>